<dbReference type="CDD" id="cd17535">
    <property type="entry name" value="REC_NarL-like"/>
    <property type="match status" value="1"/>
</dbReference>
<keyword evidence="7" id="KW-1185">Reference proteome</keyword>
<dbReference type="InterPro" id="IPR011006">
    <property type="entry name" value="CheY-like_superfamily"/>
</dbReference>
<dbReference type="PANTHER" id="PTHR43214">
    <property type="entry name" value="TWO-COMPONENT RESPONSE REGULATOR"/>
    <property type="match status" value="1"/>
</dbReference>
<protein>
    <submittedName>
        <fullName evidence="6">Response regulator</fullName>
    </submittedName>
</protein>
<dbReference type="AlphaFoldDB" id="A0A6G8QD02"/>
<dbReference type="GO" id="GO:0006355">
    <property type="term" value="P:regulation of DNA-templated transcription"/>
    <property type="evidence" value="ECO:0007669"/>
    <property type="project" value="InterPro"/>
</dbReference>
<dbReference type="SUPFAM" id="SSF52172">
    <property type="entry name" value="CheY-like"/>
    <property type="match status" value="1"/>
</dbReference>
<organism evidence="6 7">
    <name type="scientific">Rubrobacter tropicus</name>
    <dbReference type="NCBI Taxonomy" id="2653851"/>
    <lineage>
        <taxon>Bacteria</taxon>
        <taxon>Bacillati</taxon>
        <taxon>Actinomycetota</taxon>
        <taxon>Rubrobacteria</taxon>
        <taxon>Rubrobacterales</taxon>
        <taxon>Rubrobacteraceae</taxon>
        <taxon>Rubrobacter</taxon>
    </lineage>
</organism>
<dbReference type="GO" id="GO:0003677">
    <property type="term" value="F:DNA binding"/>
    <property type="evidence" value="ECO:0007669"/>
    <property type="project" value="UniProtKB-KW"/>
</dbReference>
<evidence type="ECO:0000259" key="5">
    <source>
        <dbReference type="PROSITE" id="PS50110"/>
    </source>
</evidence>
<name>A0A6G8QD02_9ACTN</name>
<dbReference type="InterPro" id="IPR001789">
    <property type="entry name" value="Sig_transdc_resp-reg_receiver"/>
</dbReference>
<evidence type="ECO:0000256" key="3">
    <source>
        <dbReference type="PROSITE-ProRule" id="PRU00169"/>
    </source>
</evidence>
<proteinExistence type="predicted"/>
<dbReference type="SMART" id="SM00421">
    <property type="entry name" value="HTH_LUXR"/>
    <property type="match status" value="1"/>
</dbReference>
<comment type="caution">
    <text evidence="3">Lacks conserved residue(s) required for the propagation of feature annotation.</text>
</comment>
<dbReference type="InterPro" id="IPR058245">
    <property type="entry name" value="NreC/VraR/RcsB-like_REC"/>
</dbReference>
<dbReference type="PROSITE" id="PS50043">
    <property type="entry name" value="HTH_LUXR_2"/>
    <property type="match status" value="1"/>
</dbReference>
<dbReference type="Pfam" id="PF00196">
    <property type="entry name" value="GerE"/>
    <property type="match status" value="1"/>
</dbReference>
<dbReference type="PRINTS" id="PR00038">
    <property type="entry name" value="HTHLUXR"/>
</dbReference>
<dbReference type="KEGG" id="rub:GBA63_18255"/>
<evidence type="ECO:0000259" key="4">
    <source>
        <dbReference type="PROSITE" id="PS50043"/>
    </source>
</evidence>
<evidence type="ECO:0000313" key="6">
    <source>
        <dbReference type="EMBL" id="QIN84366.1"/>
    </source>
</evidence>
<keyword evidence="1" id="KW-0597">Phosphoprotein</keyword>
<dbReference type="InterPro" id="IPR016032">
    <property type="entry name" value="Sig_transdc_resp-reg_C-effctor"/>
</dbReference>
<dbReference type="SUPFAM" id="SSF46894">
    <property type="entry name" value="C-terminal effector domain of the bipartite response regulators"/>
    <property type="match status" value="1"/>
</dbReference>
<reference evidence="6 7" key="1">
    <citation type="submission" date="2019-10" db="EMBL/GenBank/DDBJ databases">
        <title>Rubrobacter sp nov SCSIO 52090 isolated from a deep-sea sediment in the South China Sea.</title>
        <authorList>
            <person name="Chen R.W."/>
        </authorList>
    </citation>
    <scope>NUCLEOTIDE SEQUENCE [LARGE SCALE GENOMIC DNA]</scope>
    <source>
        <strain evidence="6 7">SCSIO 52909</strain>
    </source>
</reference>
<dbReference type="InterPro" id="IPR000792">
    <property type="entry name" value="Tscrpt_reg_LuxR_C"/>
</dbReference>
<dbReference type="SMART" id="SM00448">
    <property type="entry name" value="REC"/>
    <property type="match status" value="1"/>
</dbReference>
<dbReference type="GO" id="GO:0000160">
    <property type="term" value="P:phosphorelay signal transduction system"/>
    <property type="evidence" value="ECO:0007669"/>
    <property type="project" value="InterPro"/>
</dbReference>
<dbReference type="EMBL" id="CP045119">
    <property type="protein sequence ID" value="QIN84366.1"/>
    <property type="molecule type" value="Genomic_DNA"/>
</dbReference>
<evidence type="ECO:0000256" key="2">
    <source>
        <dbReference type="ARBA" id="ARBA00023125"/>
    </source>
</evidence>
<gene>
    <name evidence="6" type="ORF">GBA63_18255</name>
</gene>
<dbReference type="RefSeq" id="WP_166178468.1">
    <property type="nucleotide sequence ID" value="NZ_CP045119.1"/>
</dbReference>
<feature type="domain" description="HTH luxR-type" evidence="4">
    <location>
        <begin position="168"/>
        <end position="233"/>
    </location>
</feature>
<feature type="domain" description="Response regulatory" evidence="5">
    <location>
        <begin position="10"/>
        <end position="126"/>
    </location>
</feature>
<dbReference type="CDD" id="cd06170">
    <property type="entry name" value="LuxR_C_like"/>
    <property type="match status" value="1"/>
</dbReference>
<dbReference type="InterPro" id="IPR039420">
    <property type="entry name" value="WalR-like"/>
</dbReference>
<evidence type="ECO:0000313" key="7">
    <source>
        <dbReference type="Proteomes" id="UP000501452"/>
    </source>
</evidence>
<dbReference type="Pfam" id="PF00072">
    <property type="entry name" value="Response_reg"/>
    <property type="match status" value="1"/>
</dbReference>
<sequence>MRNDDPAPSKVLILDRQALARERIRAALSGEPDLRVVGEARDGREALELCRDLRPDIALVGLTQPDAVEMEAARALKEECPGTRVLLLATRESEDLLLEAVRLGAAGYVLKGSTPAQLLNAAQKTLEGMSPFNREVAMRLLKRLEGENRREQQTKFLPVGRTPARSERAARGTLLTPRELDVLPYLVKGNTNHQIAQELHVSISTVKKHLEHIISKLEVSDRTQAAVKAAELGLVRGTRDRGSSSGHS</sequence>
<dbReference type="PROSITE" id="PS50110">
    <property type="entry name" value="RESPONSE_REGULATORY"/>
    <property type="match status" value="1"/>
</dbReference>
<dbReference type="Gene3D" id="3.40.50.2300">
    <property type="match status" value="1"/>
</dbReference>
<evidence type="ECO:0000256" key="1">
    <source>
        <dbReference type="ARBA" id="ARBA00022553"/>
    </source>
</evidence>
<keyword evidence="2" id="KW-0238">DNA-binding</keyword>
<dbReference type="Proteomes" id="UP000501452">
    <property type="component" value="Chromosome"/>
</dbReference>
<accession>A0A6G8QD02</accession>
<dbReference type="PROSITE" id="PS00622">
    <property type="entry name" value="HTH_LUXR_1"/>
    <property type="match status" value="1"/>
</dbReference>